<name>A0AAE2ZYZ7_9FIRM</name>
<evidence type="ECO:0000256" key="1">
    <source>
        <dbReference type="SAM" id="SignalP"/>
    </source>
</evidence>
<dbReference type="Proteomes" id="UP001197795">
    <property type="component" value="Unassembled WGS sequence"/>
</dbReference>
<gene>
    <name evidence="2" type="ORF">LKD75_10910</name>
</gene>
<organism evidence="2 3">
    <name type="scientific">Waltera acetigignens</name>
    <dbReference type="NCBI Taxonomy" id="2981769"/>
    <lineage>
        <taxon>Bacteria</taxon>
        <taxon>Bacillati</taxon>
        <taxon>Bacillota</taxon>
        <taxon>Clostridia</taxon>
        <taxon>Lachnospirales</taxon>
        <taxon>Lachnospiraceae</taxon>
        <taxon>Waltera</taxon>
    </lineage>
</organism>
<feature type="chain" id="PRO_5042172559" evidence="1">
    <location>
        <begin position="21"/>
        <end position="50"/>
    </location>
</feature>
<feature type="signal peptide" evidence="1">
    <location>
        <begin position="1"/>
        <end position="20"/>
    </location>
</feature>
<dbReference type="EMBL" id="JAJEPV010000025">
    <property type="protein sequence ID" value="MCC2120087.1"/>
    <property type="molecule type" value="Genomic_DNA"/>
</dbReference>
<accession>A0AAE2ZYZ7</accession>
<proteinExistence type="predicted"/>
<dbReference type="PROSITE" id="PS51257">
    <property type="entry name" value="PROKAR_LIPOPROTEIN"/>
    <property type="match status" value="1"/>
</dbReference>
<reference evidence="2 3" key="1">
    <citation type="submission" date="2021-10" db="EMBL/GenBank/DDBJ databases">
        <title>Anaerobic single-cell dispensing facilitates the cultivation of human gut bacteria.</title>
        <authorList>
            <person name="Afrizal A."/>
        </authorList>
    </citation>
    <scope>NUCLEOTIDE SEQUENCE [LARGE SCALE GENOMIC DNA]</scope>
    <source>
        <strain evidence="2 3">CLA-AA-H273</strain>
    </source>
</reference>
<protein>
    <submittedName>
        <fullName evidence="2">Uncharacterized protein</fullName>
    </submittedName>
</protein>
<evidence type="ECO:0000313" key="3">
    <source>
        <dbReference type="Proteomes" id="UP001197795"/>
    </source>
</evidence>
<sequence length="50" mass="5548">MKRVFLATVLCVVNAVGLCACQGHNNGASTQNMQERDFADMTEGYARRNR</sequence>
<evidence type="ECO:0000313" key="2">
    <source>
        <dbReference type="EMBL" id="MCC2120087.1"/>
    </source>
</evidence>
<dbReference type="RefSeq" id="WP_191835476.1">
    <property type="nucleotide sequence ID" value="NZ_JAJEPV010000025.1"/>
</dbReference>
<keyword evidence="1" id="KW-0732">Signal</keyword>
<keyword evidence="3" id="KW-1185">Reference proteome</keyword>
<comment type="caution">
    <text evidence="2">The sequence shown here is derived from an EMBL/GenBank/DDBJ whole genome shotgun (WGS) entry which is preliminary data.</text>
</comment>
<dbReference type="AlphaFoldDB" id="A0AAE2ZYZ7"/>